<dbReference type="InterPro" id="IPR002625">
    <property type="entry name" value="Smr_dom"/>
</dbReference>
<reference evidence="4" key="1">
    <citation type="journal article" date="2016" name="Genome Announc.">
        <title>Genome sequences of three species of Hanseniaspora isolated from spontaneous wine fermentations.</title>
        <authorList>
            <person name="Sternes P.R."/>
            <person name="Lee D."/>
            <person name="Kutyna D.R."/>
            <person name="Borneman A.R."/>
        </authorList>
    </citation>
    <scope>NUCLEOTIDE SEQUENCE [LARGE SCALE GENOMIC DNA]</scope>
    <source>
        <strain evidence="4">AWRI3578</strain>
    </source>
</reference>
<dbReference type="InterPro" id="IPR052772">
    <property type="entry name" value="Endo/PolyKinase_Domain-Protein"/>
</dbReference>
<dbReference type="GO" id="GO:0004519">
    <property type="term" value="F:endonuclease activity"/>
    <property type="evidence" value="ECO:0007669"/>
    <property type="project" value="TreeGrafter"/>
</dbReference>
<dbReference type="Gene3D" id="3.30.1370.110">
    <property type="match status" value="1"/>
</dbReference>
<dbReference type="PANTHER" id="PTHR46535:SF1">
    <property type="entry name" value="NEDD4-BINDING PROTEIN 2"/>
    <property type="match status" value="1"/>
</dbReference>
<dbReference type="AlphaFoldDB" id="A0A1E5RX18"/>
<keyword evidence="4" id="KW-1185">Reference proteome</keyword>
<dbReference type="PANTHER" id="PTHR46535">
    <property type="entry name" value="NEDD4-BINDING PROTEIN 2"/>
    <property type="match status" value="1"/>
</dbReference>
<dbReference type="GO" id="GO:0005634">
    <property type="term" value="C:nucleus"/>
    <property type="evidence" value="ECO:0007669"/>
    <property type="project" value="TreeGrafter"/>
</dbReference>
<dbReference type="SMART" id="SM00546">
    <property type="entry name" value="CUE"/>
    <property type="match status" value="2"/>
</dbReference>
<evidence type="ECO:0000259" key="2">
    <source>
        <dbReference type="PROSITE" id="PS51140"/>
    </source>
</evidence>
<dbReference type="GO" id="GO:0043130">
    <property type="term" value="F:ubiquitin binding"/>
    <property type="evidence" value="ECO:0007669"/>
    <property type="project" value="InterPro"/>
</dbReference>
<accession>A0A1E5RX18</accession>
<dbReference type="Pfam" id="PF02845">
    <property type="entry name" value="CUE"/>
    <property type="match status" value="1"/>
</dbReference>
<dbReference type="SUPFAM" id="SSF160443">
    <property type="entry name" value="SMR domain-like"/>
    <property type="match status" value="1"/>
</dbReference>
<dbReference type="InterPro" id="IPR036063">
    <property type="entry name" value="Smr_dom_sf"/>
</dbReference>
<dbReference type="InterPro" id="IPR003892">
    <property type="entry name" value="CUE"/>
</dbReference>
<sequence>MSNYEKEEFEEKCALVQSLLPHIHHDVIEQKLKENNLDVEVTVDRILSVDESYTQISGHTTDAETFKALELLDIDEVFLLEKTSYWLNLFPQLSHNQIKKVIKQNLHEADEVVLSALEATSVIVHEESETDNLQKNLADIQIINDIILFEHTPQDIAENDLLLGELNGIDEDRIFQLKRATLKEFTSLNETTIGKLLEEHGYHIGRVLLYIITEGVSESNNKESFNHFITNKTVVQRYQGRSNVKLADPFAATLKKSIPKPKRIINVRLASKKLRAYFNDKTTEVLLKEIINYYEGDETKALRLINYLEKNEYMNESTKIVRNYKKDNVWCSAKFSESNPQAQNMKLIDSPQAHKDAIKKPKKIRYAAYLRQVSKSQKIDIDSYESIEPVSLVVDLHGETVAGALMTISNSVRNWWHRELYLRGNKATRMQDAKSLKALYTGPLKIITGKGLHSKNGISIIRIQCRNYLRLNFYTFEEHEGHFIVTGRKAFRDG</sequence>
<feature type="domain" description="Smr" evidence="1">
    <location>
        <begin position="394"/>
        <end position="490"/>
    </location>
</feature>
<organism evidence="3 4">
    <name type="scientific">Hanseniaspora opuntiae</name>
    <dbReference type="NCBI Taxonomy" id="211096"/>
    <lineage>
        <taxon>Eukaryota</taxon>
        <taxon>Fungi</taxon>
        <taxon>Dikarya</taxon>
        <taxon>Ascomycota</taxon>
        <taxon>Saccharomycotina</taxon>
        <taxon>Saccharomycetes</taxon>
        <taxon>Saccharomycodales</taxon>
        <taxon>Saccharomycodaceae</taxon>
        <taxon>Hanseniaspora</taxon>
    </lineage>
</organism>
<dbReference type="Proteomes" id="UP000095605">
    <property type="component" value="Unassembled WGS sequence"/>
</dbReference>
<evidence type="ECO:0000313" key="3">
    <source>
        <dbReference type="EMBL" id="OEJ91491.1"/>
    </source>
</evidence>
<dbReference type="PROSITE" id="PS50828">
    <property type="entry name" value="SMR"/>
    <property type="match status" value="1"/>
</dbReference>
<dbReference type="EMBL" id="LPNL01000002">
    <property type="protein sequence ID" value="OEJ91491.1"/>
    <property type="molecule type" value="Genomic_DNA"/>
</dbReference>
<dbReference type="CDD" id="cd14279">
    <property type="entry name" value="CUE"/>
    <property type="match status" value="1"/>
</dbReference>
<comment type="caution">
    <text evidence="3">The sequence shown here is derived from an EMBL/GenBank/DDBJ whole genome shotgun (WGS) entry which is preliminary data.</text>
</comment>
<name>A0A1E5RX18_9ASCO</name>
<dbReference type="PROSITE" id="PS51140">
    <property type="entry name" value="CUE"/>
    <property type="match status" value="1"/>
</dbReference>
<dbReference type="OrthoDB" id="4080456at2759"/>
<feature type="domain" description="CUE" evidence="2">
    <location>
        <begin position="8"/>
        <end position="51"/>
    </location>
</feature>
<dbReference type="SMART" id="SM00463">
    <property type="entry name" value="SMR"/>
    <property type="match status" value="1"/>
</dbReference>
<protein>
    <submittedName>
        <fullName evidence="3">Uncharacterized protein</fullName>
    </submittedName>
</protein>
<proteinExistence type="predicted"/>
<evidence type="ECO:0000259" key="1">
    <source>
        <dbReference type="PROSITE" id="PS50828"/>
    </source>
</evidence>
<gene>
    <name evidence="3" type="ORF">AWRI3578_g375</name>
</gene>
<evidence type="ECO:0000313" key="4">
    <source>
        <dbReference type="Proteomes" id="UP000095605"/>
    </source>
</evidence>